<feature type="signal peptide" evidence="5">
    <location>
        <begin position="1"/>
        <end position="26"/>
    </location>
</feature>
<evidence type="ECO:0000256" key="4">
    <source>
        <dbReference type="SAM" id="MobiDB-lite"/>
    </source>
</evidence>
<dbReference type="InterPro" id="IPR006311">
    <property type="entry name" value="TAT_signal"/>
</dbReference>
<evidence type="ECO:0000256" key="5">
    <source>
        <dbReference type="SAM" id="SignalP"/>
    </source>
</evidence>
<dbReference type="CDD" id="cd02440">
    <property type="entry name" value="AdoMet_MTases"/>
    <property type="match status" value="1"/>
</dbReference>
<dbReference type="Pfam" id="PF13847">
    <property type="entry name" value="Methyltransf_31"/>
    <property type="match status" value="1"/>
</dbReference>
<dbReference type="GO" id="GO:0032259">
    <property type="term" value="P:methylation"/>
    <property type="evidence" value="ECO:0007669"/>
    <property type="project" value="UniProtKB-KW"/>
</dbReference>
<dbReference type="InterPro" id="IPR029063">
    <property type="entry name" value="SAM-dependent_MTases_sf"/>
</dbReference>
<feature type="domain" description="Methyltransferase" evidence="6">
    <location>
        <begin position="66"/>
        <end position="176"/>
    </location>
</feature>
<dbReference type="InterPro" id="IPR025714">
    <property type="entry name" value="Methyltranfer_dom"/>
</dbReference>
<accession>A0AAW9QIQ3</accession>
<name>A0AAW9QIQ3_9BURK</name>
<keyword evidence="2 7" id="KW-0808">Transferase</keyword>
<evidence type="ECO:0000256" key="3">
    <source>
        <dbReference type="ARBA" id="ARBA00022691"/>
    </source>
</evidence>
<keyword evidence="5" id="KW-0732">Signal</keyword>
<dbReference type="SUPFAM" id="SSF53335">
    <property type="entry name" value="S-adenosyl-L-methionine-dependent methyltransferases"/>
    <property type="match status" value="1"/>
</dbReference>
<dbReference type="AlphaFoldDB" id="A0AAW9QIQ3"/>
<dbReference type="PANTHER" id="PTHR13610">
    <property type="entry name" value="METHYLTRANSFERASE DOMAIN-CONTAINING PROTEIN"/>
    <property type="match status" value="1"/>
</dbReference>
<evidence type="ECO:0000256" key="1">
    <source>
        <dbReference type="ARBA" id="ARBA00022603"/>
    </source>
</evidence>
<comment type="caution">
    <text evidence="7">The sequence shown here is derived from an EMBL/GenBank/DDBJ whole genome shotgun (WGS) entry which is preliminary data.</text>
</comment>
<keyword evidence="1 7" id="KW-0489">Methyltransferase</keyword>
<organism evidence="7 8">
    <name type="scientific">Aquincola agrisoli</name>
    <dbReference type="NCBI Taxonomy" id="3119538"/>
    <lineage>
        <taxon>Bacteria</taxon>
        <taxon>Pseudomonadati</taxon>
        <taxon>Pseudomonadota</taxon>
        <taxon>Betaproteobacteria</taxon>
        <taxon>Burkholderiales</taxon>
        <taxon>Sphaerotilaceae</taxon>
        <taxon>Aquincola</taxon>
    </lineage>
</organism>
<dbReference type="EC" id="2.1.1.-" evidence="7"/>
<feature type="chain" id="PRO_5043499891" evidence="5">
    <location>
        <begin position="27"/>
        <end position="313"/>
    </location>
</feature>
<sequence>MPFSRRSVLALAAFVGLSGVSSGAWSQASSPDNDYTPMSGQAGKDVVWVPTPDVVVERMLQMAEVKAGDRVVDLGSGDGKIAIAAARIHGARAWGLEYNPKMVALSNRLAREAGVADKVSFQEADIFKTDFSSATVVTMYLLPQLNLRLRPLLFAMAPGTRVVSHSFDMGDWLPDEFARAGTGQVYRWTIPANASGHWRLTAPRLARAPSTLEFTQKYQMLEGDARFEGLTARIVRPELSGDALSFGVRDTAGAMLRFTGKVSGNRIVGTVANGASAPVPFEAERTEAAQPIAGVAPSEEEDGAALRALGASQ</sequence>
<keyword evidence="3" id="KW-0949">S-adenosyl-L-methionine</keyword>
<evidence type="ECO:0000259" key="6">
    <source>
        <dbReference type="Pfam" id="PF13847"/>
    </source>
</evidence>
<dbReference type="PROSITE" id="PS51318">
    <property type="entry name" value="TAT"/>
    <property type="match status" value="1"/>
</dbReference>
<evidence type="ECO:0000313" key="7">
    <source>
        <dbReference type="EMBL" id="MEF7616717.1"/>
    </source>
</evidence>
<proteinExistence type="predicted"/>
<dbReference type="GO" id="GO:0016279">
    <property type="term" value="F:protein-lysine N-methyltransferase activity"/>
    <property type="evidence" value="ECO:0007669"/>
    <property type="project" value="InterPro"/>
</dbReference>
<dbReference type="EMBL" id="JAZIBG010000048">
    <property type="protein sequence ID" value="MEF7616717.1"/>
    <property type="molecule type" value="Genomic_DNA"/>
</dbReference>
<gene>
    <name evidence="7" type="ORF">V4F39_22575</name>
</gene>
<dbReference type="PANTHER" id="PTHR13610:SF11">
    <property type="entry name" value="METHYLTRANSFERASE DOMAIN-CONTAINING PROTEIN"/>
    <property type="match status" value="1"/>
</dbReference>
<evidence type="ECO:0000313" key="8">
    <source>
        <dbReference type="Proteomes" id="UP001336250"/>
    </source>
</evidence>
<keyword evidence="8" id="KW-1185">Reference proteome</keyword>
<dbReference type="Gene3D" id="3.40.50.150">
    <property type="entry name" value="Vaccinia Virus protein VP39"/>
    <property type="match status" value="1"/>
</dbReference>
<protein>
    <submittedName>
        <fullName evidence="7">Class I SAM-dependent methyltransferase</fullName>
        <ecNumber evidence="7">2.1.1.-</ecNumber>
    </submittedName>
</protein>
<feature type="region of interest" description="Disordered" evidence="4">
    <location>
        <begin position="292"/>
        <end position="313"/>
    </location>
</feature>
<dbReference type="RefSeq" id="WP_332292281.1">
    <property type="nucleotide sequence ID" value="NZ_JAZIBG010000048.1"/>
</dbReference>
<evidence type="ECO:0000256" key="2">
    <source>
        <dbReference type="ARBA" id="ARBA00022679"/>
    </source>
</evidence>
<reference evidence="7 8" key="1">
    <citation type="submission" date="2024-02" db="EMBL/GenBank/DDBJ databases">
        <title>Genome sequence of Aquincola sp. MAHUQ-54.</title>
        <authorList>
            <person name="Huq M.A."/>
        </authorList>
    </citation>
    <scope>NUCLEOTIDE SEQUENCE [LARGE SCALE GENOMIC DNA]</scope>
    <source>
        <strain evidence="7 8">MAHUQ-54</strain>
    </source>
</reference>
<dbReference type="InterPro" id="IPR026170">
    <property type="entry name" value="FAM173A/B"/>
</dbReference>
<dbReference type="Proteomes" id="UP001336250">
    <property type="component" value="Unassembled WGS sequence"/>
</dbReference>